<proteinExistence type="predicted"/>
<evidence type="ECO:0000313" key="3">
    <source>
        <dbReference type="EMBL" id="AII04080.1"/>
    </source>
</evidence>
<protein>
    <recommendedName>
        <fullName evidence="2">Sulfatase N-terminal domain-containing protein</fullName>
    </recommendedName>
</protein>
<feature type="region of interest" description="Disordered" evidence="1">
    <location>
        <begin position="44"/>
        <end position="76"/>
    </location>
</feature>
<dbReference type="InterPro" id="IPR017850">
    <property type="entry name" value="Alkaline_phosphatase_core_sf"/>
</dbReference>
<evidence type="ECO:0000313" key="4">
    <source>
        <dbReference type="Proteomes" id="UP000028488"/>
    </source>
</evidence>
<dbReference type="SUPFAM" id="SSF53649">
    <property type="entry name" value="Alkaline phosphatase-like"/>
    <property type="match status" value="1"/>
</dbReference>
<dbReference type="Proteomes" id="UP000028488">
    <property type="component" value="Chromosome"/>
</dbReference>
<evidence type="ECO:0000259" key="2">
    <source>
        <dbReference type="Pfam" id="PF00884"/>
    </source>
</evidence>
<feature type="compositionally biased region" description="Low complexity" evidence="1">
    <location>
        <begin position="57"/>
        <end position="76"/>
    </location>
</feature>
<sequence>MQEVFAGFVAHTDDQIGHLVAVLDELDIADDTLVILIVGDNGPSAEGGLTGTVNNMPPRTASPTPSRTSSRTLNIS</sequence>
<dbReference type="EMBL" id="CP008947">
    <property type="protein sequence ID" value="AII04080.1"/>
    <property type="molecule type" value="Genomic_DNA"/>
</dbReference>
<evidence type="ECO:0000256" key="1">
    <source>
        <dbReference type="SAM" id="MobiDB-lite"/>
    </source>
</evidence>
<name>A0A076ECN2_RHOOP</name>
<feature type="domain" description="Sulfatase N-terminal" evidence="2">
    <location>
        <begin position="5"/>
        <end position="51"/>
    </location>
</feature>
<organism evidence="3 4">
    <name type="scientific">Rhodococcus opacus</name>
    <name type="common">Nocardia opaca</name>
    <dbReference type="NCBI Taxonomy" id="37919"/>
    <lineage>
        <taxon>Bacteria</taxon>
        <taxon>Bacillati</taxon>
        <taxon>Actinomycetota</taxon>
        <taxon>Actinomycetes</taxon>
        <taxon>Mycobacteriales</taxon>
        <taxon>Nocardiaceae</taxon>
        <taxon>Rhodococcus</taxon>
    </lineage>
</organism>
<reference evidence="3 4" key="1">
    <citation type="submission" date="2014-07" db="EMBL/GenBank/DDBJ databases">
        <title>Genome Sequence of Rhodococcus opacus Strain R7, a Biodegrader of Mono- and Polycyclic Aromatic Hydrocarbons.</title>
        <authorList>
            <person name="Di Gennaro P."/>
            <person name="Zampolli J."/>
            <person name="Presti I."/>
            <person name="Cappelletti M."/>
            <person name="D'Ursi P."/>
            <person name="Orro A."/>
            <person name="Mezzelani A."/>
            <person name="Milanesi L."/>
        </authorList>
    </citation>
    <scope>NUCLEOTIDE SEQUENCE [LARGE SCALE GENOMIC DNA]</scope>
    <source>
        <strain evidence="3 4">R7</strain>
    </source>
</reference>
<dbReference type="Pfam" id="PF00884">
    <property type="entry name" value="Sulfatase"/>
    <property type="match status" value="1"/>
</dbReference>
<dbReference type="Gene3D" id="3.40.720.10">
    <property type="entry name" value="Alkaline Phosphatase, subunit A"/>
    <property type="match status" value="1"/>
</dbReference>
<dbReference type="InterPro" id="IPR000917">
    <property type="entry name" value="Sulfatase_N"/>
</dbReference>
<accession>A0A076ECN2</accession>
<dbReference type="eggNOG" id="COG3119">
    <property type="taxonomic scope" value="Bacteria"/>
</dbReference>
<gene>
    <name evidence="3" type="ORF">EP51_05475</name>
</gene>
<dbReference type="AlphaFoldDB" id="A0A076ECN2"/>